<dbReference type="EMBL" id="JBBNAF010000002">
    <property type="protein sequence ID" value="KAK9164609.1"/>
    <property type="molecule type" value="Genomic_DNA"/>
</dbReference>
<comment type="caution">
    <text evidence="1">The sequence shown here is derived from an EMBL/GenBank/DDBJ whole genome shotgun (WGS) entry which is preliminary data.</text>
</comment>
<dbReference type="AlphaFoldDB" id="A0AAP0L903"/>
<sequence length="163" mass="18151">MLRVCPPGSQIGTSKIISIRKERLFHVGWLWSLEPASPEVLPLRCIKHLNQSVLEGRYITVEKEETSEDANTGHYLGLKSTRDSVSYRGDRSRRGGYGVMTMDIVGLQGDRHIEEVVIFLLDVHLIEVGQEGSDLGQFPILLMVARKGAMDGVLMCMQGENAL</sequence>
<reference evidence="1 2" key="1">
    <citation type="submission" date="2024-01" db="EMBL/GenBank/DDBJ databases">
        <title>Genome assemblies of Stephania.</title>
        <authorList>
            <person name="Yang L."/>
        </authorList>
    </citation>
    <scope>NUCLEOTIDE SEQUENCE [LARGE SCALE GENOMIC DNA]</scope>
    <source>
        <strain evidence="1">YNDBR</strain>
        <tissue evidence="1">Leaf</tissue>
    </source>
</reference>
<protein>
    <submittedName>
        <fullName evidence="1">Uncharacterized protein</fullName>
    </submittedName>
</protein>
<accession>A0AAP0L903</accession>
<name>A0AAP0L903_9MAGN</name>
<evidence type="ECO:0000313" key="1">
    <source>
        <dbReference type="EMBL" id="KAK9164609.1"/>
    </source>
</evidence>
<proteinExistence type="predicted"/>
<organism evidence="1 2">
    <name type="scientific">Stephania yunnanensis</name>
    <dbReference type="NCBI Taxonomy" id="152371"/>
    <lineage>
        <taxon>Eukaryota</taxon>
        <taxon>Viridiplantae</taxon>
        <taxon>Streptophyta</taxon>
        <taxon>Embryophyta</taxon>
        <taxon>Tracheophyta</taxon>
        <taxon>Spermatophyta</taxon>
        <taxon>Magnoliopsida</taxon>
        <taxon>Ranunculales</taxon>
        <taxon>Menispermaceae</taxon>
        <taxon>Menispermoideae</taxon>
        <taxon>Cissampelideae</taxon>
        <taxon>Stephania</taxon>
    </lineage>
</organism>
<dbReference type="Proteomes" id="UP001420932">
    <property type="component" value="Unassembled WGS sequence"/>
</dbReference>
<evidence type="ECO:0000313" key="2">
    <source>
        <dbReference type="Proteomes" id="UP001420932"/>
    </source>
</evidence>
<gene>
    <name evidence="1" type="ORF">Syun_005511</name>
</gene>
<keyword evidence="2" id="KW-1185">Reference proteome</keyword>